<name>A0A4V2RWP4_9HYPH</name>
<dbReference type="OrthoDB" id="9792678at2"/>
<evidence type="ECO:0000313" key="2">
    <source>
        <dbReference type="Proteomes" id="UP000294881"/>
    </source>
</evidence>
<accession>A0A4V2RWP4</accession>
<dbReference type="RefSeq" id="WP_132010284.1">
    <property type="nucleotide sequence ID" value="NZ_JBHUNN010000001.1"/>
</dbReference>
<sequence>MSGQSLNFSVHRRDGVDAVTLTINHFVIAGWTGRDKAAVEKHIAELEELGVKRPASMPVYYRASCARLTQAPAIECTGPDSSGEVEFMLVEAGGERYLGIGSDHTDRTVEAYGITVSKQVCDKPVGRDLWLLADVTPHWDQLMLRSWAVINGERVLYQQGSVATMLPPGEVRAGYNDDASLAAGSAMLCGTLAAIGGIRSASRFEFEIEDPVLGRKIQHAYDVVELPVVG</sequence>
<dbReference type="AlphaFoldDB" id="A0A4V2RWP4"/>
<dbReference type="EMBL" id="SLWL01000018">
    <property type="protein sequence ID" value="TCO09410.1"/>
    <property type="molecule type" value="Genomic_DNA"/>
</dbReference>
<comment type="caution">
    <text evidence="1">The sequence shown here is derived from an EMBL/GenBank/DDBJ whole genome shotgun (WGS) entry which is preliminary data.</text>
</comment>
<proteinExistence type="predicted"/>
<dbReference type="SUPFAM" id="SSF56529">
    <property type="entry name" value="FAH"/>
    <property type="match status" value="1"/>
</dbReference>
<dbReference type="Pfam" id="PF11010">
    <property type="entry name" value="DUF2848"/>
    <property type="match status" value="1"/>
</dbReference>
<keyword evidence="2" id="KW-1185">Reference proteome</keyword>
<gene>
    <name evidence="1" type="ORF">EV666_11816</name>
</gene>
<protein>
    <submittedName>
        <fullName evidence="1">Uncharacterized protein DUF2848</fullName>
    </submittedName>
</protein>
<reference evidence="1 2" key="1">
    <citation type="submission" date="2019-03" db="EMBL/GenBank/DDBJ databases">
        <title>Genomic Encyclopedia of Type Strains, Phase IV (KMG-IV): sequencing the most valuable type-strain genomes for metagenomic binning, comparative biology and taxonomic classification.</title>
        <authorList>
            <person name="Goeker M."/>
        </authorList>
    </citation>
    <scope>NUCLEOTIDE SEQUENCE [LARGE SCALE GENOMIC DNA]</scope>
    <source>
        <strain evidence="1 2">DSM 22958</strain>
    </source>
</reference>
<dbReference type="Proteomes" id="UP000294881">
    <property type="component" value="Unassembled WGS sequence"/>
</dbReference>
<dbReference type="InterPro" id="IPR036663">
    <property type="entry name" value="Fumarylacetoacetase_C_sf"/>
</dbReference>
<organism evidence="1 2">
    <name type="scientific">Camelimonas lactis</name>
    <dbReference type="NCBI Taxonomy" id="659006"/>
    <lineage>
        <taxon>Bacteria</taxon>
        <taxon>Pseudomonadati</taxon>
        <taxon>Pseudomonadota</taxon>
        <taxon>Alphaproteobacteria</taxon>
        <taxon>Hyphomicrobiales</taxon>
        <taxon>Chelatococcaceae</taxon>
        <taxon>Camelimonas</taxon>
    </lineage>
</organism>
<evidence type="ECO:0000313" key="1">
    <source>
        <dbReference type="EMBL" id="TCO09410.1"/>
    </source>
</evidence>
<dbReference type="GO" id="GO:0003824">
    <property type="term" value="F:catalytic activity"/>
    <property type="evidence" value="ECO:0007669"/>
    <property type="project" value="InterPro"/>
</dbReference>
<dbReference type="InterPro" id="IPR021269">
    <property type="entry name" value="DUF2848"/>
</dbReference>